<dbReference type="InterPro" id="IPR001466">
    <property type="entry name" value="Beta-lactam-related"/>
</dbReference>
<evidence type="ECO:0000313" key="3">
    <source>
        <dbReference type="Proteomes" id="UP000777438"/>
    </source>
</evidence>
<dbReference type="AlphaFoldDB" id="A0A9P9AMX7"/>
<dbReference type="InterPro" id="IPR012338">
    <property type="entry name" value="Beta-lactam/transpept-like"/>
</dbReference>
<proteinExistence type="predicted"/>
<dbReference type="Pfam" id="PF00144">
    <property type="entry name" value="Beta-lactamase"/>
    <property type="match status" value="1"/>
</dbReference>
<name>A0A9P9AMX7_9HYPO</name>
<dbReference type="Gene3D" id="3.40.710.10">
    <property type="entry name" value="DD-peptidase/beta-lactamase superfamily"/>
    <property type="match status" value="1"/>
</dbReference>
<evidence type="ECO:0000259" key="1">
    <source>
        <dbReference type="Pfam" id="PF00144"/>
    </source>
</evidence>
<comment type="caution">
    <text evidence="2">The sequence shown here is derived from an EMBL/GenBank/DDBJ whole genome shotgun (WGS) entry which is preliminary data.</text>
</comment>
<keyword evidence="3" id="KW-1185">Reference proteome</keyword>
<accession>A0A9P9AMX7</accession>
<dbReference type="PANTHER" id="PTHR43319">
    <property type="entry name" value="BETA-LACTAMASE-RELATED"/>
    <property type="match status" value="1"/>
</dbReference>
<dbReference type="PANTHER" id="PTHR43319:SF3">
    <property type="entry name" value="BETA-LACTAMASE-RELATED DOMAIN-CONTAINING PROTEIN"/>
    <property type="match status" value="1"/>
</dbReference>
<dbReference type="Proteomes" id="UP000777438">
    <property type="component" value="Unassembled WGS sequence"/>
</dbReference>
<dbReference type="EMBL" id="JAGPYM010000027">
    <property type="protein sequence ID" value="KAH6880021.1"/>
    <property type="molecule type" value="Genomic_DNA"/>
</dbReference>
<dbReference type="InterPro" id="IPR052907">
    <property type="entry name" value="Beta-lactamase/esterase"/>
</dbReference>
<evidence type="ECO:0000313" key="2">
    <source>
        <dbReference type="EMBL" id="KAH6880021.1"/>
    </source>
</evidence>
<organism evidence="2 3">
    <name type="scientific">Thelonectria olida</name>
    <dbReference type="NCBI Taxonomy" id="1576542"/>
    <lineage>
        <taxon>Eukaryota</taxon>
        <taxon>Fungi</taxon>
        <taxon>Dikarya</taxon>
        <taxon>Ascomycota</taxon>
        <taxon>Pezizomycotina</taxon>
        <taxon>Sordariomycetes</taxon>
        <taxon>Hypocreomycetidae</taxon>
        <taxon>Hypocreales</taxon>
        <taxon>Nectriaceae</taxon>
        <taxon>Thelonectria</taxon>
    </lineage>
</organism>
<feature type="domain" description="Beta-lactamase-related" evidence="1">
    <location>
        <begin position="19"/>
        <end position="106"/>
    </location>
</feature>
<reference evidence="2 3" key="1">
    <citation type="journal article" date="2021" name="Nat. Commun.">
        <title>Genetic determinants of endophytism in the Arabidopsis root mycobiome.</title>
        <authorList>
            <person name="Mesny F."/>
            <person name="Miyauchi S."/>
            <person name="Thiergart T."/>
            <person name="Pickel B."/>
            <person name="Atanasova L."/>
            <person name="Karlsson M."/>
            <person name="Huettel B."/>
            <person name="Barry K.W."/>
            <person name="Haridas S."/>
            <person name="Chen C."/>
            <person name="Bauer D."/>
            <person name="Andreopoulos W."/>
            <person name="Pangilinan J."/>
            <person name="LaButti K."/>
            <person name="Riley R."/>
            <person name="Lipzen A."/>
            <person name="Clum A."/>
            <person name="Drula E."/>
            <person name="Henrissat B."/>
            <person name="Kohler A."/>
            <person name="Grigoriev I.V."/>
            <person name="Martin F.M."/>
            <person name="Hacquard S."/>
        </authorList>
    </citation>
    <scope>NUCLEOTIDE SEQUENCE [LARGE SCALE GENOMIC DNA]</scope>
    <source>
        <strain evidence="2 3">MPI-CAGE-CH-0241</strain>
    </source>
</reference>
<protein>
    <submittedName>
        <fullName evidence="2">Beta-lactamase/transpeptidase-like protein</fullName>
    </submittedName>
</protein>
<dbReference type="SUPFAM" id="SSF56601">
    <property type="entry name" value="beta-lactamase/transpeptidase-like"/>
    <property type="match status" value="1"/>
</dbReference>
<dbReference type="OrthoDB" id="5946976at2759"/>
<sequence length="108" mass="11454">MSNMTASDPRLAAAFQTVLSRGEAGLSVAAYYRSRLIAEGTAGHAGVAEKSPVTSNTIFPVFSVTKGITALAVHIQADRGLLRLDDPIVKYWPEFGTNGKETTTVENA</sequence>
<gene>
    <name evidence="2" type="ORF">B0T10DRAFT_464139</name>
</gene>